<organism evidence="10 11">
    <name type="scientific">Dovyalis caffra</name>
    <dbReference type="NCBI Taxonomy" id="77055"/>
    <lineage>
        <taxon>Eukaryota</taxon>
        <taxon>Viridiplantae</taxon>
        <taxon>Streptophyta</taxon>
        <taxon>Embryophyta</taxon>
        <taxon>Tracheophyta</taxon>
        <taxon>Spermatophyta</taxon>
        <taxon>Magnoliopsida</taxon>
        <taxon>eudicotyledons</taxon>
        <taxon>Gunneridae</taxon>
        <taxon>Pentapetalae</taxon>
        <taxon>rosids</taxon>
        <taxon>fabids</taxon>
        <taxon>Malpighiales</taxon>
        <taxon>Salicaceae</taxon>
        <taxon>Flacourtieae</taxon>
        <taxon>Dovyalis</taxon>
    </lineage>
</organism>
<dbReference type="Gene3D" id="3.50.30.30">
    <property type="match status" value="1"/>
</dbReference>
<dbReference type="InterPro" id="IPR045051">
    <property type="entry name" value="SBT"/>
</dbReference>
<evidence type="ECO:0000256" key="3">
    <source>
        <dbReference type="ARBA" id="ARBA00022670"/>
    </source>
</evidence>
<keyword evidence="11" id="KW-1185">Reference proteome</keyword>
<evidence type="ECO:0000256" key="2">
    <source>
        <dbReference type="ARBA" id="ARBA00011073"/>
    </source>
</evidence>
<dbReference type="Gene3D" id="2.60.40.2310">
    <property type="match status" value="1"/>
</dbReference>
<protein>
    <recommendedName>
        <fullName evidence="12">Subtilisin-like protease</fullName>
    </recommendedName>
</protein>
<evidence type="ECO:0000256" key="1">
    <source>
        <dbReference type="ARBA" id="ARBA00004613"/>
    </source>
</evidence>
<dbReference type="PROSITE" id="PS51892">
    <property type="entry name" value="SUBTILASE"/>
    <property type="match status" value="1"/>
</dbReference>
<dbReference type="Proteomes" id="UP001314170">
    <property type="component" value="Unassembled WGS sequence"/>
</dbReference>
<dbReference type="CDD" id="cd02120">
    <property type="entry name" value="PA_subtilisin_like"/>
    <property type="match status" value="1"/>
</dbReference>
<dbReference type="SUPFAM" id="SSF52743">
    <property type="entry name" value="Subtilisin-like"/>
    <property type="match status" value="1"/>
</dbReference>
<dbReference type="PROSITE" id="PS00138">
    <property type="entry name" value="SUBTILASE_SER"/>
    <property type="match status" value="1"/>
</dbReference>
<dbReference type="InterPro" id="IPR023828">
    <property type="entry name" value="Peptidase_S8_Ser-AS"/>
</dbReference>
<keyword evidence="4" id="KW-0732">Signal</keyword>
<dbReference type="Pfam" id="PF00082">
    <property type="entry name" value="Peptidase_S8"/>
    <property type="match status" value="1"/>
</dbReference>
<evidence type="ECO:0000313" key="11">
    <source>
        <dbReference type="Proteomes" id="UP001314170"/>
    </source>
</evidence>
<sequence>MHATVGSSIPPPASNLNQLISRVTSLGLLTREALSSLFSLSLSFLVPKILDLQGAQTANGAEIWACEEGCLDSDLVKGKIVLCNRFEGVAEAYKAGALGAVVLNTLIDVSVVVPLPASAIAGLDFILVEDYVKTTKNPRVQLFRSEVVKDFTAPTVASFSACGPLLLAPEIMKPDVTAPGVEILAAYSPIASPSNGPLYKRQAKYSIVSGTSMSSPHVAGVASYVKSFHPDWSPSAIKSAIMTTAWPMNTSTNKAGEISYGSGHINPVKAIDPGLVYDAHKEDYITLLCGLGFDSNAVQVISGDNSTCPNAKTFPFSFNYPAMTVLTSPMTSFLYKFHRTVTNVGFSNSTYRAKIIPSPNITVQVQPTILSFKSLHEKKSFVVTVNGAGLPDMSFKASASAWLLWSDGTHSVRSPVFVLPVNTED</sequence>
<dbReference type="InterPro" id="IPR041469">
    <property type="entry name" value="Subtilisin-like_FN3"/>
</dbReference>
<feature type="domain" description="Peptidase S8/S53" evidence="8">
    <location>
        <begin position="152"/>
        <end position="253"/>
    </location>
</feature>
<keyword evidence="3" id="KW-0645">Protease</keyword>
<dbReference type="Gene3D" id="3.40.50.200">
    <property type="entry name" value="Peptidase S8/S53 domain"/>
    <property type="match status" value="1"/>
</dbReference>
<comment type="similarity">
    <text evidence="2 7">Belongs to the peptidase S8 family.</text>
</comment>
<dbReference type="AlphaFoldDB" id="A0AAV1RTY4"/>
<evidence type="ECO:0000256" key="7">
    <source>
        <dbReference type="PROSITE-ProRule" id="PRU01240"/>
    </source>
</evidence>
<dbReference type="GO" id="GO:0006508">
    <property type="term" value="P:proteolysis"/>
    <property type="evidence" value="ECO:0007669"/>
    <property type="project" value="UniProtKB-KW"/>
</dbReference>
<comment type="subcellular location">
    <subcellularLocation>
        <location evidence="1">Secreted</location>
    </subcellularLocation>
</comment>
<evidence type="ECO:0000259" key="9">
    <source>
        <dbReference type="Pfam" id="PF17766"/>
    </source>
</evidence>
<keyword evidence="6" id="KW-0720">Serine protease</keyword>
<accession>A0AAV1RTY4</accession>
<evidence type="ECO:0008006" key="12">
    <source>
        <dbReference type="Google" id="ProtNLM"/>
    </source>
</evidence>
<name>A0AAV1RTY4_9ROSI</name>
<evidence type="ECO:0000256" key="4">
    <source>
        <dbReference type="ARBA" id="ARBA00022729"/>
    </source>
</evidence>
<dbReference type="EMBL" id="CAWUPB010001159">
    <property type="protein sequence ID" value="CAK7340156.1"/>
    <property type="molecule type" value="Genomic_DNA"/>
</dbReference>
<dbReference type="InterPro" id="IPR036852">
    <property type="entry name" value="Peptidase_S8/S53_dom_sf"/>
</dbReference>
<evidence type="ECO:0000256" key="6">
    <source>
        <dbReference type="ARBA" id="ARBA00022825"/>
    </source>
</evidence>
<gene>
    <name evidence="10" type="ORF">DCAF_LOCUS15237</name>
</gene>
<comment type="caution">
    <text evidence="10">The sequence shown here is derived from an EMBL/GenBank/DDBJ whole genome shotgun (WGS) entry which is preliminary data.</text>
</comment>
<evidence type="ECO:0000259" key="8">
    <source>
        <dbReference type="Pfam" id="PF00082"/>
    </source>
</evidence>
<dbReference type="Pfam" id="PF17766">
    <property type="entry name" value="fn3_6"/>
    <property type="match status" value="1"/>
</dbReference>
<dbReference type="InterPro" id="IPR000209">
    <property type="entry name" value="Peptidase_S8/S53_dom"/>
</dbReference>
<comment type="caution">
    <text evidence="7">Lacks conserved residue(s) required for the propagation of feature annotation.</text>
</comment>
<proteinExistence type="inferred from homology"/>
<dbReference type="GO" id="GO:0005576">
    <property type="term" value="C:extracellular region"/>
    <property type="evidence" value="ECO:0007669"/>
    <property type="project" value="UniProtKB-SubCell"/>
</dbReference>
<dbReference type="GO" id="GO:0004252">
    <property type="term" value="F:serine-type endopeptidase activity"/>
    <property type="evidence" value="ECO:0007669"/>
    <property type="project" value="InterPro"/>
</dbReference>
<dbReference type="PANTHER" id="PTHR10795">
    <property type="entry name" value="PROPROTEIN CONVERTASE SUBTILISIN/KEXIN"/>
    <property type="match status" value="1"/>
</dbReference>
<reference evidence="10 11" key="1">
    <citation type="submission" date="2024-01" db="EMBL/GenBank/DDBJ databases">
        <authorList>
            <person name="Waweru B."/>
        </authorList>
    </citation>
    <scope>NUCLEOTIDE SEQUENCE [LARGE SCALE GENOMIC DNA]</scope>
</reference>
<feature type="domain" description="Subtilisin-like protease fibronectin type-III" evidence="9">
    <location>
        <begin position="318"/>
        <end position="418"/>
    </location>
</feature>
<evidence type="ECO:0000256" key="5">
    <source>
        <dbReference type="ARBA" id="ARBA00022801"/>
    </source>
</evidence>
<keyword evidence="5" id="KW-0378">Hydrolase</keyword>
<evidence type="ECO:0000313" key="10">
    <source>
        <dbReference type="EMBL" id="CAK7340156.1"/>
    </source>
</evidence>